<sequence length="123" mass="12823">MISHLTFYFALSLVASAAGLKEAVGNAGGERSDTSLYLCDGAALEGFCVYYSGPSGECNAITDKFPSNKSGVASAVTGPDSVCKLFSTEECSGNEIDVDSAGIQNLASVDWAKESRSYKCEPN</sequence>
<evidence type="ECO:0000313" key="2">
    <source>
        <dbReference type="EMBL" id="KAH7012386.1"/>
    </source>
</evidence>
<comment type="caution">
    <text evidence="2">The sequence shown here is derived from an EMBL/GenBank/DDBJ whole genome shotgun (WGS) entry which is preliminary data.</text>
</comment>
<evidence type="ECO:0008006" key="4">
    <source>
        <dbReference type="Google" id="ProtNLM"/>
    </source>
</evidence>
<reference evidence="2 3" key="1">
    <citation type="journal article" date="2021" name="Nat. Commun.">
        <title>Genetic determinants of endophytism in the Arabidopsis root mycobiome.</title>
        <authorList>
            <person name="Mesny F."/>
            <person name="Miyauchi S."/>
            <person name="Thiergart T."/>
            <person name="Pickel B."/>
            <person name="Atanasova L."/>
            <person name="Karlsson M."/>
            <person name="Huettel B."/>
            <person name="Barry K.W."/>
            <person name="Haridas S."/>
            <person name="Chen C."/>
            <person name="Bauer D."/>
            <person name="Andreopoulos W."/>
            <person name="Pangilinan J."/>
            <person name="LaButti K."/>
            <person name="Riley R."/>
            <person name="Lipzen A."/>
            <person name="Clum A."/>
            <person name="Drula E."/>
            <person name="Henrissat B."/>
            <person name="Kohler A."/>
            <person name="Grigoriev I.V."/>
            <person name="Martin F.M."/>
            <person name="Hacquard S."/>
        </authorList>
    </citation>
    <scope>NUCLEOTIDE SEQUENCE [LARGE SCALE GENOMIC DNA]</scope>
    <source>
        <strain evidence="2 3">MPI-SDFR-AT-0080</strain>
    </source>
</reference>
<keyword evidence="1" id="KW-0732">Signal</keyword>
<dbReference type="EMBL" id="JAGTJR010000087">
    <property type="protein sequence ID" value="KAH7012386.1"/>
    <property type="molecule type" value="Genomic_DNA"/>
</dbReference>
<proteinExistence type="predicted"/>
<organism evidence="2 3">
    <name type="scientific">Macrophomina phaseolina</name>
    <dbReference type="NCBI Taxonomy" id="35725"/>
    <lineage>
        <taxon>Eukaryota</taxon>
        <taxon>Fungi</taxon>
        <taxon>Dikarya</taxon>
        <taxon>Ascomycota</taxon>
        <taxon>Pezizomycotina</taxon>
        <taxon>Dothideomycetes</taxon>
        <taxon>Dothideomycetes incertae sedis</taxon>
        <taxon>Botryosphaeriales</taxon>
        <taxon>Botryosphaeriaceae</taxon>
        <taxon>Macrophomina</taxon>
    </lineage>
</organism>
<gene>
    <name evidence="2" type="ORF">B0J12DRAFT_747200</name>
</gene>
<evidence type="ECO:0000313" key="3">
    <source>
        <dbReference type="Proteomes" id="UP000774617"/>
    </source>
</evidence>
<accession>A0ABQ8FTF5</accession>
<dbReference type="Proteomes" id="UP000774617">
    <property type="component" value="Unassembled WGS sequence"/>
</dbReference>
<protein>
    <recommendedName>
        <fullName evidence="4">Beta/gamma crystallin</fullName>
    </recommendedName>
</protein>
<name>A0ABQ8FTF5_9PEZI</name>
<keyword evidence="3" id="KW-1185">Reference proteome</keyword>
<feature type="chain" id="PRO_5045396257" description="Beta/gamma crystallin" evidence="1">
    <location>
        <begin position="20"/>
        <end position="123"/>
    </location>
</feature>
<evidence type="ECO:0000256" key="1">
    <source>
        <dbReference type="SAM" id="SignalP"/>
    </source>
</evidence>
<feature type="signal peptide" evidence="1">
    <location>
        <begin position="1"/>
        <end position="19"/>
    </location>
</feature>